<protein>
    <submittedName>
        <fullName evidence="1">Uncharacterized protein</fullName>
    </submittedName>
</protein>
<dbReference type="EMBL" id="RCHU02000008">
    <property type="protein sequence ID" value="KAL3582094.1"/>
    <property type="molecule type" value="Genomic_DNA"/>
</dbReference>
<proteinExistence type="predicted"/>
<comment type="caution">
    <text evidence="1">The sequence shown here is derived from an EMBL/GenBank/DDBJ whole genome shotgun (WGS) entry which is preliminary data.</text>
</comment>
<name>A0ACC4BUB4_POPAL</name>
<reference evidence="1 2" key="1">
    <citation type="journal article" date="2024" name="Plant Biotechnol. J.">
        <title>Genome and CRISPR/Cas9 system of a widespread forest tree (Populus alba) in the world.</title>
        <authorList>
            <person name="Liu Y.J."/>
            <person name="Jiang P.F."/>
            <person name="Han X.M."/>
            <person name="Li X.Y."/>
            <person name="Wang H.M."/>
            <person name="Wang Y.J."/>
            <person name="Wang X.X."/>
            <person name="Zeng Q.Y."/>
        </authorList>
    </citation>
    <scope>NUCLEOTIDE SEQUENCE [LARGE SCALE GENOMIC DNA]</scope>
    <source>
        <strain evidence="2">cv. PAL-ZL1</strain>
    </source>
</reference>
<dbReference type="Proteomes" id="UP000309997">
    <property type="component" value="Unassembled WGS sequence"/>
</dbReference>
<evidence type="ECO:0000313" key="1">
    <source>
        <dbReference type="EMBL" id="KAL3582094.1"/>
    </source>
</evidence>
<evidence type="ECO:0000313" key="2">
    <source>
        <dbReference type="Proteomes" id="UP000309997"/>
    </source>
</evidence>
<sequence length="513" mass="57344">MSKRTYSFAAASSSQPHFPGSLCVWCDVNFVALFLSLKFLGGDTEYYTLLRPWLVDGNRFATKIKNASSASNHERVAWKSDPCKTCPNCHHVIDNSDVVQEWPGLPRGVKFDPSDQEIIWHLLAKAGNGGIKPHPFIKEFIPTVENDDGICYTHPKNLPGVKQDGSISHFFHRAIKAYNTGTRKRRKIQGDDFGDVRWHKTGRTKPVILDGVQKGCKKIMVLYTSTVRGGKAEKTNWVMHQYHLGTGEDERDGEYVVSKVFYQQQAANKGEKTEEDLSEIANAVVAKVDPVTPKSVTPDPPRAERRCQDFDLGKESTNVCTEPYAQHPEVENLEEANLQHESPCYNDQPGMENHVDQMVGDNDNCAEEGTKWWDSESQQLLDSQQLVEGLSLCDEFLQSQSPSRGGHGTGASGKSGLSDYARLGAEHLKKDLEDCQNLELDPANIELDTPPEFRLSQLVCCHLQHFLCHLSYTVHLVIASEFFVNANAVLNCILKEFGSQDSFMAWGEGRVAD</sequence>
<accession>A0ACC4BUB4</accession>
<gene>
    <name evidence="1" type="ORF">D5086_016426</name>
</gene>
<organism evidence="1 2">
    <name type="scientific">Populus alba</name>
    <name type="common">White poplar</name>
    <dbReference type="NCBI Taxonomy" id="43335"/>
    <lineage>
        <taxon>Eukaryota</taxon>
        <taxon>Viridiplantae</taxon>
        <taxon>Streptophyta</taxon>
        <taxon>Embryophyta</taxon>
        <taxon>Tracheophyta</taxon>
        <taxon>Spermatophyta</taxon>
        <taxon>Magnoliopsida</taxon>
        <taxon>eudicotyledons</taxon>
        <taxon>Gunneridae</taxon>
        <taxon>Pentapetalae</taxon>
        <taxon>rosids</taxon>
        <taxon>fabids</taxon>
        <taxon>Malpighiales</taxon>
        <taxon>Salicaceae</taxon>
        <taxon>Saliceae</taxon>
        <taxon>Populus</taxon>
    </lineage>
</organism>
<keyword evidence="2" id="KW-1185">Reference proteome</keyword>